<dbReference type="InterPro" id="IPR042071">
    <property type="entry name" value="Trans_coact_sf"/>
</dbReference>
<dbReference type="Pfam" id="PF16805">
    <property type="entry name" value="Trans_coact"/>
    <property type="match status" value="1"/>
</dbReference>
<gene>
    <name evidence="1" type="ORF">UFOVP49_26</name>
</gene>
<dbReference type="EMBL" id="LR796178">
    <property type="protein sequence ID" value="CAB4124138.1"/>
    <property type="molecule type" value="Genomic_DNA"/>
</dbReference>
<organism evidence="1">
    <name type="scientific">uncultured Caudovirales phage</name>
    <dbReference type="NCBI Taxonomy" id="2100421"/>
    <lineage>
        <taxon>Viruses</taxon>
        <taxon>Duplodnaviria</taxon>
        <taxon>Heunggongvirae</taxon>
        <taxon>Uroviricota</taxon>
        <taxon>Caudoviricetes</taxon>
        <taxon>Peduoviridae</taxon>
        <taxon>Maltschvirus</taxon>
        <taxon>Maltschvirus maltsch</taxon>
    </lineage>
</organism>
<dbReference type="InterPro" id="IPR031836">
    <property type="entry name" value="Trans_coact"/>
</dbReference>
<reference evidence="1" key="1">
    <citation type="submission" date="2020-04" db="EMBL/GenBank/DDBJ databases">
        <authorList>
            <person name="Chiriac C."/>
            <person name="Salcher M."/>
            <person name="Ghai R."/>
            <person name="Kavagutti S V."/>
        </authorList>
    </citation>
    <scope>NUCLEOTIDE SEQUENCE</scope>
</reference>
<evidence type="ECO:0000313" key="1">
    <source>
        <dbReference type="EMBL" id="CAB4124138.1"/>
    </source>
</evidence>
<accession>A0A6J5KPB1</accession>
<name>A0A6J5KPB1_9CAUD</name>
<dbReference type="Gene3D" id="1.10.10.2850">
    <property type="entry name" value="Phage late-transcription coactivator-like"/>
    <property type="match status" value="1"/>
</dbReference>
<protein>
    <submittedName>
        <fullName evidence="1">Phage late-transcription coactivator</fullName>
    </submittedName>
</protein>
<proteinExistence type="predicted"/>
<sequence>MMPTKDERNTFSVKIENMAMGMGMSHIEAITHYCDEIGLEVEVAATLVNDTLKYKIESEAQNLRYLPRGSKLPI</sequence>